<comment type="caution">
    <text evidence="2">The sequence shown here is derived from an EMBL/GenBank/DDBJ whole genome shotgun (WGS) entry which is preliminary data.</text>
</comment>
<evidence type="ECO:0000313" key="2">
    <source>
        <dbReference type="EMBL" id="MFC6672725.1"/>
    </source>
</evidence>
<dbReference type="EMBL" id="JBHSWE010000001">
    <property type="protein sequence ID" value="MFC6672725.1"/>
    <property type="molecule type" value="Genomic_DNA"/>
</dbReference>
<organism evidence="2 3">
    <name type="scientific">Marinobacterium aestuariivivens</name>
    <dbReference type="NCBI Taxonomy" id="1698799"/>
    <lineage>
        <taxon>Bacteria</taxon>
        <taxon>Pseudomonadati</taxon>
        <taxon>Pseudomonadota</taxon>
        <taxon>Gammaproteobacteria</taxon>
        <taxon>Oceanospirillales</taxon>
        <taxon>Oceanospirillaceae</taxon>
        <taxon>Marinobacterium</taxon>
    </lineage>
</organism>
<dbReference type="PROSITE" id="PS50042">
    <property type="entry name" value="CNMP_BINDING_3"/>
    <property type="match status" value="1"/>
</dbReference>
<name>A0ABW2A5B5_9GAMM</name>
<dbReference type="SUPFAM" id="SSF51206">
    <property type="entry name" value="cAMP-binding domain-like"/>
    <property type="match status" value="1"/>
</dbReference>
<protein>
    <submittedName>
        <fullName evidence="2">Cyclic nucleotide-binding domain-containing protein</fullName>
    </submittedName>
</protein>
<keyword evidence="3" id="KW-1185">Reference proteome</keyword>
<sequence>MTPCTTDIPLEVLRSMSAFGALSDAFIERLLERGQLLWLRKGETLYRKGEQADCFFIVMEGHVTVYDDTDLGRHIIRTTDTGESVGFPAMIGLRPRLFTGEASCTCSVLRISSSAFADLYDWDQQQFAIFFMNLSRDMSRFLRYSAGGADTPRVSAVLADYADKRPLQPGLRWSILT</sequence>
<accession>A0ABW2A5B5</accession>
<dbReference type="InterPro" id="IPR014710">
    <property type="entry name" value="RmlC-like_jellyroll"/>
</dbReference>
<dbReference type="Gene3D" id="2.60.120.10">
    <property type="entry name" value="Jelly Rolls"/>
    <property type="match status" value="1"/>
</dbReference>
<dbReference type="CDD" id="cd00038">
    <property type="entry name" value="CAP_ED"/>
    <property type="match status" value="1"/>
</dbReference>
<dbReference type="RefSeq" id="WP_379911144.1">
    <property type="nucleotide sequence ID" value="NZ_JBHSWE010000001.1"/>
</dbReference>
<dbReference type="SMART" id="SM00100">
    <property type="entry name" value="cNMP"/>
    <property type="match status" value="1"/>
</dbReference>
<dbReference type="InterPro" id="IPR000595">
    <property type="entry name" value="cNMP-bd_dom"/>
</dbReference>
<evidence type="ECO:0000259" key="1">
    <source>
        <dbReference type="PROSITE" id="PS50042"/>
    </source>
</evidence>
<gene>
    <name evidence="2" type="ORF">ACFQDL_23605</name>
</gene>
<reference evidence="3" key="1">
    <citation type="journal article" date="2019" name="Int. J. Syst. Evol. Microbiol.">
        <title>The Global Catalogue of Microorganisms (GCM) 10K type strain sequencing project: providing services to taxonomists for standard genome sequencing and annotation.</title>
        <authorList>
            <consortium name="The Broad Institute Genomics Platform"/>
            <consortium name="The Broad Institute Genome Sequencing Center for Infectious Disease"/>
            <person name="Wu L."/>
            <person name="Ma J."/>
        </authorList>
    </citation>
    <scope>NUCLEOTIDE SEQUENCE [LARGE SCALE GENOMIC DNA]</scope>
    <source>
        <strain evidence="3">NBRC 111756</strain>
    </source>
</reference>
<feature type="domain" description="Cyclic nucleotide-binding" evidence="1">
    <location>
        <begin position="18"/>
        <end position="119"/>
    </location>
</feature>
<dbReference type="Proteomes" id="UP001596422">
    <property type="component" value="Unassembled WGS sequence"/>
</dbReference>
<dbReference type="InterPro" id="IPR018490">
    <property type="entry name" value="cNMP-bd_dom_sf"/>
</dbReference>
<proteinExistence type="predicted"/>
<evidence type="ECO:0000313" key="3">
    <source>
        <dbReference type="Proteomes" id="UP001596422"/>
    </source>
</evidence>
<dbReference type="Pfam" id="PF00027">
    <property type="entry name" value="cNMP_binding"/>
    <property type="match status" value="1"/>
</dbReference>